<accession>A0AAN6TDA0</accession>
<evidence type="ECO:0000256" key="1">
    <source>
        <dbReference type="SAM" id="Coils"/>
    </source>
</evidence>
<dbReference type="EMBL" id="MU853343">
    <property type="protein sequence ID" value="KAK4112230.1"/>
    <property type="molecule type" value="Genomic_DNA"/>
</dbReference>
<dbReference type="GO" id="GO:0003700">
    <property type="term" value="F:DNA-binding transcription factor activity"/>
    <property type="evidence" value="ECO:0007669"/>
    <property type="project" value="InterPro"/>
</dbReference>
<feature type="coiled-coil region" evidence="1">
    <location>
        <begin position="109"/>
        <end position="136"/>
    </location>
</feature>
<name>A0AAN6TDA0_9PEZI</name>
<evidence type="ECO:0000313" key="4">
    <source>
        <dbReference type="EMBL" id="KAK4112230.1"/>
    </source>
</evidence>
<feature type="domain" description="BZIP" evidence="3">
    <location>
        <begin position="95"/>
        <end position="141"/>
    </location>
</feature>
<feature type="compositionally biased region" description="Low complexity" evidence="2">
    <location>
        <begin position="509"/>
        <end position="522"/>
    </location>
</feature>
<comment type="caution">
    <text evidence="4">The sequence shown here is derived from an EMBL/GenBank/DDBJ whole genome shotgun (WGS) entry which is preliminary data.</text>
</comment>
<feature type="region of interest" description="Disordered" evidence="2">
    <location>
        <begin position="194"/>
        <end position="218"/>
    </location>
</feature>
<reference evidence="4" key="2">
    <citation type="submission" date="2023-05" db="EMBL/GenBank/DDBJ databases">
        <authorList>
            <consortium name="Lawrence Berkeley National Laboratory"/>
            <person name="Steindorff A."/>
            <person name="Hensen N."/>
            <person name="Bonometti L."/>
            <person name="Westerberg I."/>
            <person name="Brannstrom I.O."/>
            <person name="Guillou S."/>
            <person name="Cros-Aarteil S."/>
            <person name="Calhoun S."/>
            <person name="Haridas S."/>
            <person name="Kuo A."/>
            <person name="Mondo S."/>
            <person name="Pangilinan J."/>
            <person name="Riley R."/>
            <person name="Labutti K."/>
            <person name="Andreopoulos B."/>
            <person name="Lipzen A."/>
            <person name="Chen C."/>
            <person name="Yanf M."/>
            <person name="Daum C."/>
            <person name="Ng V."/>
            <person name="Clum A."/>
            <person name="Ohm R."/>
            <person name="Martin F."/>
            <person name="Silar P."/>
            <person name="Natvig D."/>
            <person name="Lalanne C."/>
            <person name="Gautier V."/>
            <person name="Ament-Velasquez S.L."/>
            <person name="Kruys A."/>
            <person name="Hutchinson M.I."/>
            <person name="Powell A.J."/>
            <person name="Barry K."/>
            <person name="Miller A.N."/>
            <person name="Grigoriev I.V."/>
            <person name="Debuchy R."/>
            <person name="Gladieux P."/>
            <person name="Thoren M.H."/>
            <person name="Johannesson H."/>
        </authorList>
    </citation>
    <scope>NUCLEOTIDE SEQUENCE</scope>
    <source>
        <strain evidence="4">CBS 508.74</strain>
    </source>
</reference>
<evidence type="ECO:0000256" key="2">
    <source>
        <dbReference type="SAM" id="MobiDB-lite"/>
    </source>
</evidence>
<dbReference type="Gene3D" id="1.20.5.170">
    <property type="match status" value="1"/>
</dbReference>
<organism evidence="4 5">
    <name type="scientific">Canariomyces notabilis</name>
    <dbReference type="NCBI Taxonomy" id="2074819"/>
    <lineage>
        <taxon>Eukaryota</taxon>
        <taxon>Fungi</taxon>
        <taxon>Dikarya</taxon>
        <taxon>Ascomycota</taxon>
        <taxon>Pezizomycotina</taxon>
        <taxon>Sordariomycetes</taxon>
        <taxon>Sordariomycetidae</taxon>
        <taxon>Sordariales</taxon>
        <taxon>Chaetomiaceae</taxon>
        <taxon>Canariomyces</taxon>
    </lineage>
</organism>
<reference evidence="4" key="1">
    <citation type="journal article" date="2023" name="Mol. Phylogenet. Evol.">
        <title>Genome-scale phylogeny and comparative genomics of the fungal order Sordariales.</title>
        <authorList>
            <person name="Hensen N."/>
            <person name="Bonometti L."/>
            <person name="Westerberg I."/>
            <person name="Brannstrom I.O."/>
            <person name="Guillou S."/>
            <person name="Cros-Aarteil S."/>
            <person name="Calhoun S."/>
            <person name="Haridas S."/>
            <person name="Kuo A."/>
            <person name="Mondo S."/>
            <person name="Pangilinan J."/>
            <person name="Riley R."/>
            <person name="LaButti K."/>
            <person name="Andreopoulos B."/>
            <person name="Lipzen A."/>
            <person name="Chen C."/>
            <person name="Yan M."/>
            <person name="Daum C."/>
            <person name="Ng V."/>
            <person name="Clum A."/>
            <person name="Steindorff A."/>
            <person name="Ohm R.A."/>
            <person name="Martin F."/>
            <person name="Silar P."/>
            <person name="Natvig D.O."/>
            <person name="Lalanne C."/>
            <person name="Gautier V."/>
            <person name="Ament-Velasquez S.L."/>
            <person name="Kruys A."/>
            <person name="Hutchinson M.I."/>
            <person name="Powell A.J."/>
            <person name="Barry K."/>
            <person name="Miller A.N."/>
            <person name="Grigoriev I.V."/>
            <person name="Debuchy R."/>
            <person name="Gladieux P."/>
            <person name="Hiltunen Thoren M."/>
            <person name="Johannesson H."/>
        </authorList>
    </citation>
    <scope>NUCLEOTIDE SEQUENCE</scope>
    <source>
        <strain evidence="4">CBS 508.74</strain>
    </source>
</reference>
<feature type="region of interest" description="Disordered" evidence="2">
    <location>
        <begin position="40"/>
        <end position="98"/>
    </location>
</feature>
<dbReference type="GeneID" id="89935796"/>
<dbReference type="RefSeq" id="XP_064669800.1">
    <property type="nucleotide sequence ID" value="XM_064811671.1"/>
</dbReference>
<keyword evidence="5" id="KW-1185">Reference proteome</keyword>
<dbReference type="PANTHER" id="PTHR40618">
    <property type="entry name" value="B-ZIP TRANSCRIPTION FACTOR (EUROFUNG)-RELATED"/>
    <property type="match status" value="1"/>
</dbReference>
<dbReference type="Proteomes" id="UP001302812">
    <property type="component" value="Unassembled WGS sequence"/>
</dbReference>
<dbReference type="AlphaFoldDB" id="A0AAN6TDA0"/>
<feature type="region of interest" description="Disordered" evidence="2">
    <location>
        <begin position="262"/>
        <end position="303"/>
    </location>
</feature>
<dbReference type="InterPro" id="IPR046347">
    <property type="entry name" value="bZIP_sf"/>
</dbReference>
<sequence>MSVSVADRGESSPMRHTQGDLAILGAELYDPGPSFRSALRLAAAKKTQKTSSISSQEGPRKRLKVSRTEKHEADDERKKSRGRPRLDIQDETAADRRRTQIRLAQRAYRSRKENAIQTLEKKVQQLKDTNEGMSNAFMQLHDFAVNAGLLDQIPEFGRQLRETTEKFLALARNASDDDSAHRGEPLAIVLDGSDDAEARTDHPDPVSPGQISSTADEEPKTLYGGIIVSHEPVDQTDLLPSVSTSVVPDALTAPILSYETSVHPVSDDTSVPSGSASGYEGSDSLTPPPRRLELSVPDSYSSHETTFGRRYQRYAIECALAFVNMQYPPPHIISRCFGFCLLFESFDDIKRRLSRMAGFGAQQSLDNWQYPFFHLGGAGTHLDASAISTTQRIGNQGTQDVLKPTITAGFATGPFSAELNSIRDTELDKDMRIAMPGFGHEYFDCDEVEMYLYQRGVVIPPGADYVAAEIDASHFDNQGWDADPSSVAANFDLVSMENKLAAINGIMTSSSISPQPSSRSGPTSSDLSDLPAASWPLSDPTLSDESPRGAPPYPATTSAPGSSAANFISPTSDNDLSAFPALPSVGDNPLLFDTSPPVQSSRRQRVLVNVELLVRGRQLLQP</sequence>
<evidence type="ECO:0000313" key="5">
    <source>
        <dbReference type="Proteomes" id="UP001302812"/>
    </source>
</evidence>
<evidence type="ECO:0000259" key="3">
    <source>
        <dbReference type="Pfam" id="PF00170"/>
    </source>
</evidence>
<gene>
    <name evidence="4" type="ORF">N656DRAFT_710386</name>
</gene>
<keyword evidence="1" id="KW-0175">Coiled coil</keyword>
<dbReference type="CDD" id="cd14688">
    <property type="entry name" value="bZIP_YAP"/>
    <property type="match status" value="1"/>
</dbReference>
<protein>
    <recommendedName>
        <fullName evidence="3">BZIP domain-containing protein</fullName>
    </recommendedName>
</protein>
<proteinExistence type="predicted"/>
<feature type="compositionally biased region" description="Low complexity" evidence="2">
    <location>
        <begin position="42"/>
        <end position="56"/>
    </location>
</feature>
<dbReference type="SUPFAM" id="SSF57959">
    <property type="entry name" value="Leucine zipper domain"/>
    <property type="match status" value="1"/>
</dbReference>
<dbReference type="InterPro" id="IPR004827">
    <property type="entry name" value="bZIP"/>
</dbReference>
<feature type="compositionally biased region" description="Polar residues" evidence="2">
    <location>
        <begin position="267"/>
        <end position="276"/>
    </location>
</feature>
<feature type="compositionally biased region" description="Low complexity" evidence="2">
    <location>
        <begin position="555"/>
        <end position="565"/>
    </location>
</feature>
<dbReference type="Pfam" id="PF00170">
    <property type="entry name" value="bZIP_1"/>
    <property type="match status" value="1"/>
</dbReference>
<feature type="compositionally biased region" description="Basic and acidic residues" evidence="2">
    <location>
        <begin position="66"/>
        <end position="98"/>
    </location>
</feature>
<dbReference type="PANTHER" id="PTHR40618:SF1">
    <property type="entry name" value="B-ZIP TRANSCRIPTION FACTOR (EUROFUNG)"/>
    <property type="match status" value="1"/>
</dbReference>
<feature type="region of interest" description="Disordered" evidence="2">
    <location>
        <begin position="509"/>
        <end position="569"/>
    </location>
</feature>